<dbReference type="SUPFAM" id="SSF53335">
    <property type="entry name" value="S-adenosyl-L-methionine-dependent methyltransferases"/>
    <property type="match status" value="1"/>
</dbReference>
<feature type="domain" description="Methyltransferase type 11" evidence="1">
    <location>
        <begin position="29"/>
        <end position="77"/>
    </location>
</feature>
<protein>
    <submittedName>
        <fullName evidence="2">Methyltransferase family protein</fullName>
    </submittedName>
</protein>
<keyword evidence="2" id="KW-0489">Methyltransferase</keyword>
<dbReference type="AlphaFoldDB" id="A0A0G0NCY9"/>
<gene>
    <name evidence="2" type="ORF">UT40_C0018G0003</name>
</gene>
<proteinExistence type="predicted"/>
<evidence type="ECO:0000313" key="3">
    <source>
        <dbReference type="Proteomes" id="UP000034690"/>
    </source>
</evidence>
<dbReference type="Proteomes" id="UP000034690">
    <property type="component" value="Unassembled WGS sequence"/>
</dbReference>
<dbReference type="InterPro" id="IPR013216">
    <property type="entry name" value="Methyltransf_11"/>
</dbReference>
<accession>A0A0G0NCY9</accession>
<dbReference type="EMBL" id="LBWQ01000018">
    <property type="protein sequence ID" value="KKR13358.1"/>
    <property type="molecule type" value="Genomic_DNA"/>
</dbReference>
<comment type="caution">
    <text evidence="2">The sequence shown here is derived from an EMBL/GenBank/DDBJ whole genome shotgun (WGS) entry which is preliminary data.</text>
</comment>
<organism evidence="2 3">
    <name type="scientific">Candidatus Woesebacteria bacterium GW2011_GWA1_39_21b</name>
    <dbReference type="NCBI Taxonomy" id="1618551"/>
    <lineage>
        <taxon>Bacteria</taxon>
        <taxon>Candidatus Woeseibacteriota</taxon>
    </lineage>
</organism>
<sequence>MKLHLGCGHIILPGFIHIDIDDHPHLDYRQDASDLSIFDDNSVEVIYASHVLAYFDREQVKEVLAEWKRVLVPGGKLRLADRDFAALSAIYQKYGQLEKLLGYFYALDKINGKPTYLTNIYDYEYLKSLLKNAGFTKIHHWDSSQTSRANYPDCSQALFFPTPEKGILISLNLECIKP</sequence>
<reference evidence="2 3" key="1">
    <citation type="journal article" date="2015" name="Nature">
        <title>rRNA introns, odd ribosomes, and small enigmatic genomes across a large radiation of phyla.</title>
        <authorList>
            <person name="Brown C.T."/>
            <person name="Hug L.A."/>
            <person name="Thomas B.C."/>
            <person name="Sharon I."/>
            <person name="Castelle C.J."/>
            <person name="Singh A."/>
            <person name="Wilkins M.J."/>
            <person name="Williams K.H."/>
            <person name="Banfield J.F."/>
        </authorList>
    </citation>
    <scope>NUCLEOTIDE SEQUENCE [LARGE SCALE GENOMIC DNA]</scope>
</reference>
<evidence type="ECO:0000313" key="2">
    <source>
        <dbReference type="EMBL" id="KKR13358.1"/>
    </source>
</evidence>
<dbReference type="CDD" id="cd02440">
    <property type="entry name" value="AdoMet_MTases"/>
    <property type="match status" value="1"/>
</dbReference>
<dbReference type="InterPro" id="IPR029063">
    <property type="entry name" value="SAM-dependent_MTases_sf"/>
</dbReference>
<evidence type="ECO:0000259" key="1">
    <source>
        <dbReference type="Pfam" id="PF08241"/>
    </source>
</evidence>
<dbReference type="Gene3D" id="3.40.50.150">
    <property type="entry name" value="Vaccinia Virus protein VP39"/>
    <property type="match status" value="1"/>
</dbReference>
<keyword evidence="2" id="KW-0808">Transferase</keyword>
<dbReference type="GO" id="GO:0032259">
    <property type="term" value="P:methylation"/>
    <property type="evidence" value="ECO:0007669"/>
    <property type="project" value="UniProtKB-KW"/>
</dbReference>
<dbReference type="GO" id="GO:0008757">
    <property type="term" value="F:S-adenosylmethionine-dependent methyltransferase activity"/>
    <property type="evidence" value="ECO:0007669"/>
    <property type="project" value="InterPro"/>
</dbReference>
<dbReference type="Pfam" id="PF08241">
    <property type="entry name" value="Methyltransf_11"/>
    <property type="match status" value="1"/>
</dbReference>
<name>A0A0G0NCY9_9BACT</name>